<gene>
    <name evidence="2" type="ORF">D0Y65_007436</name>
</gene>
<proteinExistence type="predicted"/>
<feature type="compositionally biased region" description="Low complexity" evidence="1">
    <location>
        <begin position="10"/>
        <end position="25"/>
    </location>
</feature>
<evidence type="ECO:0000313" key="2">
    <source>
        <dbReference type="EMBL" id="RZC21150.1"/>
    </source>
</evidence>
<dbReference type="Proteomes" id="UP000289340">
    <property type="component" value="Chromosome 3"/>
</dbReference>
<name>A0A445LD66_GLYSO</name>
<dbReference type="AlphaFoldDB" id="A0A445LD66"/>
<evidence type="ECO:0000256" key="1">
    <source>
        <dbReference type="SAM" id="MobiDB-lite"/>
    </source>
</evidence>
<protein>
    <submittedName>
        <fullName evidence="2">Uncharacterized protein</fullName>
    </submittedName>
</protein>
<sequence>MIFKGRLFCSKTSNSSSPDASSNPSLLTRLPDPTKNTRRERRQGERVSAAATAAVMTFGGFDEAPLQGLRSTKLNDDINGFISDEGGSD</sequence>
<feature type="region of interest" description="Disordered" evidence="1">
    <location>
        <begin position="1"/>
        <end position="50"/>
    </location>
</feature>
<evidence type="ECO:0000313" key="3">
    <source>
        <dbReference type="Proteomes" id="UP000289340"/>
    </source>
</evidence>
<comment type="caution">
    <text evidence="2">The sequence shown here is derived from an EMBL/GenBank/DDBJ whole genome shotgun (WGS) entry which is preliminary data.</text>
</comment>
<keyword evidence="3" id="KW-1185">Reference proteome</keyword>
<accession>A0A445LD66</accession>
<dbReference type="EMBL" id="QZWG01000003">
    <property type="protein sequence ID" value="RZC21150.1"/>
    <property type="molecule type" value="Genomic_DNA"/>
</dbReference>
<reference evidence="2 3" key="1">
    <citation type="submission" date="2018-09" db="EMBL/GenBank/DDBJ databases">
        <title>A high-quality reference genome of wild soybean provides a powerful tool to mine soybean genomes.</title>
        <authorList>
            <person name="Xie M."/>
            <person name="Chung C.Y.L."/>
            <person name="Li M.-W."/>
            <person name="Wong F.-L."/>
            <person name="Chan T.-F."/>
            <person name="Lam H.-M."/>
        </authorList>
    </citation>
    <scope>NUCLEOTIDE SEQUENCE [LARGE SCALE GENOMIC DNA]</scope>
    <source>
        <strain evidence="3">cv. W05</strain>
        <tissue evidence="2">Hypocotyl of etiolated seedlings</tissue>
    </source>
</reference>
<organism evidence="2 3">
    <name type="scientific">Glycine soja</name>
    <name type="common">Wild soybean</name>
    <dbReference type="NCBI Taxonomy" id="3848"/>
    <lineage>
        <taxon>Eukaryota</taxon>
        <taxon>Viridiplantae</taxon>
        <taxon>Streptophyta</taxon>
        <taxon>Embryophyta</taxon>
        <taxon>Tracheophyta</taxon>
        <taxon>Spermatophyta</taxon>
        <taxon>Magnoliopsida</taxon>
        <taxon>eudicotyledons</taxon>
        <taxon>Gunneridae</taxon>
        <taxon>Pentapetalae</taxon>
        <taxon>rosids</taxon>
        <taxon>fabids</taxon>
        <taxon>Fabales</taxon>
        <taxon>Fabaceae</taxon>
        <taxon>Papilionoideae</taxon>
        <taxon>50 kb inversion clade</taxon>
        <taxon>NPAAA clade</taxon>
        <taxon>indigoferoid/millettioid clade</taxon>
        <taxon>Phaseoleae</taxon>
        <taxon>Glycine</taxon>
        <taxon>Glycine subgen. Soja</taxon>
    </lineage>
</organism>